<dbReference type="EMBL" id="KV749962">
    <property type="protein sequence ID" value="OCL06896.1"/>
    <property type="molecule type" value="Genomic_DNA"/>
</dbReference>
<keyword evidence="3" id="KW-1185">Reference proteome</keyword>
<proteinExistence type="predicted"/>
<dbReference type="Proteomes" id="UP000250140">
    <property type="component" value="Unassembled WGS sequence"/>
</dbReference>
<evidence type="ECO:0000256" key="1">
    <source>
        <dbReference type="SAM" id="MobiDB-lite"/>
    </source>
</evidence>
<organism evidence="2 3">
    <name type="scientific">Glonium stellatum</name>
    <dbReference type="NCBI Taxonomy" id="574774"/>
    <lineage>
        <taxon>Eukaryota</taxon>
        <taxon>Fungi</taxon>
        <taxon>Dikarya</taxon>
        <taxon>Ascomycota</taxon>
        <taxon>Pezizomycotina</taxon>
        <taxon>Dothideomycetes</taxon>
        <taxon>Pleosporomycetidae</taxon>
        <taxon>Gloniales</taxon>
        <taxon>Gloniaceae</taxon>
        <taxon>Glonium</taxon>
    </lineage>
</organism>
<sequence>MEQPEDVEVALAHDREHRFHSSVLCRYSTLFEHLLTQENAARLSTRAKSQGVTTRFRIELHELPPAGGNVGKLRLMELDSMGRVTTDSAYGPMLPLNENGKVPLKLFEHYENIFGAYYGNDIIINDVTIATALEDAVGLIEVAEYLGSTAVVAKSIDIALFKQGQVLFRSIASKPDAWVDLAYRIKSELIFKESIIHLVGQWNGVGGEIKRHLPVEVGKVCEKHYGLLRERCKLVEMKVAAIYPSGIERTEPSQIRRENYANDVMIWISLSFFRHWFAQAIIAGRGSLNNDGGYALYKQLAAGGDKYMDKPIMNGFHERFAMTKKGQNVIENHLLEIKECIRQCIAQSGIMETESQLDTHKYEATYLTSVKIEKTDYPWVKDTNIARAVARRASKHVRDAEETDEEEVDVELDSDSDYNEPREPNKRVRRG</sequence>
<evidence type="ECO:0008006" key="4">
    <source>
        <dbReference type="Google" id="ProtNLM"/>
    </source>
</evidence>
<feature type="compositionally biased region" description="Acidic residues" evidence="1">
    <location>
        <begin position="401"/>
        <end position="418"/>
    </location>
</feature>
<reference evidence="2 3" key="1">
    <citation type="journal article" date="2016" name="Nat. Commun.">
        <title>Ectomycorrhizal ecology is imprinted in the genome of the dominant symbiotic fungus Cenococcum geophilum.</title>
        <authorList>
            <consortium name="DOE Joint Genome Institute"/>
            <person name="Peter M."/>
            <person name="Kohler A."/>
            <person name="Ohm R.A."/>
            <person name="Kuo A."/>
            <person name="Krutzmann J."/>
            <person name="Morin E."/>
            <person name="Arend M."/>
            <person name="Barry K.W."/>
            <person name="Binder M."/>
            <person name="Choi C."/>
            <person name="Clum A."/>
            <person name="Copeland A."/>
            <person name="Grisel N."/>
            <person name="Haridas S."/>
            <person name="Kipfer T."/>
            <person name="LaButti K."/>
            <person name="Lindquist E."/>
            <person name="Lipzen A."/>
            <person name="Maire R."/>
            <person name="Meier B."/>
            <person name="Mihaltcheva S."/>
            <person name="Molinier V."/>
            <person name="Murat C."/>
            <person name="Poggeler S."/>
            <person name="Quandt C.A."/>
            <person name="Sperisen C."/>
            <person name="Tritt A."/>
            <person name="Tisserant E."/>
            <person name="Crous P.W."/>
            <person name="Henrissat B."/>
            <person name="Nehls U."/>
            <person name="Egli S."/>
            <person name="Spatafora J.W."/>
            <person name="Grigoriev I.V."/>
            <person name="Martin F.M."/>
        </authorList>
    </citation>
    <scope>NUCLEOTIDE SEQUENCE [LARGE SCALE GENOMIC DNA]</scope>
    <source>
        <strain evidence="2 3">CBS 207.34</strain>
    </source>
</reference>
<evidence type="ECO:0000313" key="2">
    <source>
        <dbReference type="EMBL" id="OCL06896.1"/>
    </source>
</evidence>
<feature type="compositionally biased region" description="Basic and acidic residues" evidence="1">
    <location>
        <begin position="419"/>
        <end position="431"/>
    </location>
</feature>
<dbReference type="AlphaFoldDB" id="A0A8E2EYJ5"/>
<evidence type="ECO:0000313" key="3">
    <source>
        <dbReference type="Proteomes" id="UP000250140"/>
    </source>
</evidence>
<accession>A0A8E2EYJ5</accession>
<name>A0A8E2EYJ5_9PEZI</name>
<feature type="region of interest" description="Disordered" evidence="1">
    <location>
        <begin position="393"/>
        <end position="431"/>
    </location>
</feature>
<protein>
    <recommendedName>
        <fullName evidence="4">BTB domain-containing protein</fullName>
    </recommendedName>
</protein>
<dbReference type="OrthoDB" id="2129688at2759"/>
<gene>
    <name evidence="2" type="ORF">AOQ84DRAFT_68689</name>
</gene>
<dbReference type="PANTHER" id="PTHR38119:SF2">
    <property type="entry name" value="TRANSCRIPTION FACTOR DOMAIN-CONTAINING PROTEIN"/>
    <property type="match status" value="1"/>
</dbReference>
<dbReference type="PANTHER" id="PTHR38119">
    <property type="entry name" value="BTB DOMAIN-CONTAINING PROTEIN-RELATED"/>
    <property type="match status" value="1"/>
</dbReference>